<keyword evidence="1" id="KW-1133">Transmembrane helix</keyword>
<sequence length="96" mass="10526">MLYNTSRKARLSSTGTFEKWLQANPAMARLAGGLLILAAFLLLPAKMGIGVGFLTAFLLLMTAASLVIIIAPMQYIRLRHIVLLVAGTFLLEYLFL</sequence>
<keyword evidence="1" id="KW-0812">Transmembrane</keyword>
<evidence type="ECO:0000313" key="3">
    <source>
        <dbReference type="Proteomes" id="UP001220610"/>
    </source>
</evidence>
<feature type="transmembrane region" description="Helical" evidence="1">
    <location>
        <begin position="26"/>
        <end position="43"/>
    </location>
</feature>
<evidence type="ECO:0000256" key="1">
    <source>
        <dbReference type="SAM" id="Phobius"/>
    </source>
</evidence>
<protein>
    <submittedName>
        <fullName evidence="2">Uncharacterized protein</fullName>
    </submittedName>
</protein>
<proteinExistence type="predicted"/>
<evidence type="ECO:0000313" key="2">
    <source>
        <dbReference type="EMBL" id="WEK34620.1"/>
    </source>
</evidence>
<feature type="transmembrane region" description="Helical" evidence="1">
    <location>
        <begin position="49"/>
        <end position="71"/>
    </location>
</feature>
<organism evidence="2 3">
    <name type="scientific">Candidatus Pseudobacter hemicellulosilyticus</name>
    <dbReference type="NCBI Taxonomy" id="3121375"/>
    <lineage>
        <taxon>Bacteria</taxon>
        <taxon>Pseudomonadati</taxon>
        <taxon>Bacteroidota</taxon>
        <taxon>Chitinophagia</taxon>
        <taxon>Chitinophagales</taxon>
        <taxon>Chitinophagaceae</taxon>
        <taxon>Pseudobacter</taxon>
    </lineage>
</organism>
<accession>A0AAJ5WUC9</accession>
<reference evidence="2" key="1">
    <citation type="submission" date="2023-03" db="EMBL/GenBank/DDBJ databases">
        <title>Andean soil-derived lignocellulolytic bacterial consortium as a source of novel taxa and putative plastic-active enzymes.</title>
        <authorList>
            <person name="Diaz-Garcia L."/>
            <person name="Chuvochina M."/>
            <person name="Feuerriegel G."/>
            <person name="Bunk B."/>
            <person name="Sproer C."/>
            <person name="Streit W.R."/>
            <person name="Rodriguez L.M."/>
            <person name="Overmann J."/>
            <person name="Jimenez D.J."/>
        </authorList>
    </citation>
    <scope>NUCLEOTIDE SEQUENCE</scope>
    <source>
        <strain evidence="2">MAG 7</strain>
    </source>
</reference>
<gene>
    <name evidence="2" type="ORF">P0Y53_19205</name>
</gene>
<keyword evidence="1" id="KW-0472">Membrane</keyword>
<dbReference type="AlphaFoldDB" id="A0AAJ5WUC9"/>
<dbReference type="Proteomes" id="UP001220610">
    <property type="component" value="Chromosome"/>
</dbReference>
<name>A0AAJ5WUC9_9BACT</name>
<dbReference type="EMBL" id="CP119311">
    <property type="protein sequence ID" value="WEK34620.1"/>
    <property type="molecule type" value="Genomic_DNA"/>
</dbReference>
<feature type="transmembrane region" description="Helical" evidence="1">
    <location>
        <begin position="78"/>
        <end position="95"/>
    </location>
</feature>